<organism evidence="5 6">
    <name type="scientific">Dunaliella salina</name>
    <name type="common">Green alga</name>
    <name type="synonym">Protococcus salinus</name>
    <dbReference type="NCBI Taxonomy" id="3046"/>
    <lineage>
        <taxon>Eukaryota</taxon>
        <taxon>Viridiplantae</taxon>
        <taxon>Chlorophyta</taxon>
        <taxon>core chlorophytes</taxon>
        <taxon>Chlorophyceae</taxon>
        <taxon>CS clade</taxon>
        <taxon>Chlamydomonadales</taxon>
        <taxon>Dunaliellaceae</taxon>
        <taxon>Dunaliella</taxon>
    </lineage>
</organism>
<evidence type="ECO:0008006" key="7">
    <source>
        <dbReference type="Google" id="ProtNLM"/>
    </source>
</evidence>
<comment type="caution">
    <text evidence="5">The sequence shown here is derived from an EMBL/GenBank/DDBJ whole genome shotgun (WGS) entry which is preliminary data.</text>
</comment>
<dbReference type="PANTHER" id="PTHR21107">
    <property type="entry name" value="CYTOCHROME C OXIDASE ASSEMBLY PROTEIN COX19"/>
    <property type="match status" value="1"/>
</dbReference>
<keyword evidence="6" id="KW-1185">Reference proteome</keyword>
<accession>A0ABQ7GA23</accession>
<sequence length="69" mass="7958">MVIMPMFFTQLADKYLKCVEAKEGDTQPCIDLSKAYLQCRMDKSLMAKQDLKELGIEEVRANQQQIDKS</sequence>
<name>A0ABQ7GA23_DUNSA</name>
<keyword evidence="2" id="KW-0963">Cytoplasm</keyword>
<evidence type="ECO:0000256" key="1">
    <source>
        <dbReference type="ARBA" id="ARBA00004496"/>
    </source>
</evidence>
<keyword evidence="3" id="KW-1015">Disulfide bond</keyword>
<dbReference type="EMBL" id="MU069949">
    <property type="protein sequence ID" value="KAF5831431.1"/>
    <property type="molecule type" value="Genomic_DNA"/>
</dbReference>
<comment type="subcellular location">
    <subcellularLocation>
        <location evidence="1">Cytoplasm</location>
    </subcellularLocation>
</comment>
<evidence type="ECO:0000313" key="6">
    <source>
        <dbReference type="Proteomes" id="UP000815325"/>
    </source>
</evidence>
<dbReference type="Proteomes" id="UP000815325">
    <property type="component" value="Unassembled WGS sequence"/>
</dbReference>
<reference evidence="5" key="1">
    <citation type="submission" date="2017-08" db="EMBL/GenBank/DDBJ databases">
        <authorList>
            <person name="Polle J.E."/>
            <person name="Barry K."/>
            <person name="Cushman J."/>
            <person name="Schmutz J."/>
            <person name="Tran D."/>
            <person name="Hathwaick L.T."/>
            <person name="Yim W.C."/>
            <person name="Jenkins J."/>
            <person name="Mckie-Krisberg Z.M."/>
            <person name="Prochnik S."/>
            <person name="Lindquist E."/>
            <person name="Dockter R.B."/>
            <person name="Adam C."/>
            <person name="Molina H."/>
            <person name="Bunkerborg J."/>
            <person name="Jin E."/>
            <person name="Buchheim M."/>
            <person name="Magnuson J."/>
        </authorList>
    </citation>
    <scope>NUCLEOTIDE SEQUENCE</scope>
    <source>
        <strain evidence="5">CCAP 19/18</strain>
    </source>
</reference>
<evidence type="ECO:0000256" key="3">
    <source>
        <dbReference type="ARBA" id="ARBA00023157"/>
    </source>
</evidence>
<evidence type="ECO:0000256" key="2">
    <source>
        <dbReference type="ARBA" id="ARBA00022490"/>
    </source>
</evidence>
<proteinExistence type="inferred from homology"/>
<dbReference type="PANTHER" id="PTHR21107:SF2">
    <property type="entry name" value="CYTOCHROME C OXIDASE ASSEMBLY PROTEIN COX19"/>
    <property type="match status" value="1"/>
</dbReference>
<evidence type="ECO:0000313" key="5">
    <source>
        <dbReference type="EMBL" id="KAF5831431.1"/>
    </source>
</evidence>
<dbReference type="InterPro" id="IPR051383">
    <property type="entry name" value="COX19"/>
</dbReference>
<comment type="similarity">
    <text evidence="4">Belongs to the COX19 family.</text>
</comment>
<protein>
    <recommendedName>
        <fullName evidence="7">CHCH domain-containing protein</fullName>
    </recommendedName>
</protein>
<evidence type="ECO:0000256" key="4">
    <source>
        <dbReference type="ARBA" id="ARBA00038223"/>
    </source>
</evidence>
<gene>
    <name evidence="5" type="ORF">DUNSADRAFT_13139</name>
</gene>